<evidence type="ECO:0000313" key="1">
    <source>
        <dbReference type="EMBL" id="BAZ86494.1"/>
    </source>
</evidence>
<keyword evidence="2" id="KW-1185">Reference proteome</keyword>
<dbReference type="OrthoDB" id="507950at2"/>
<dbReference type="AlphaFoldDB" id="A0A1Z4V4X8"/>
<accession>A0A1Z4V4X8</accession>
<dbReference type="Proteomes" id="UP000218702">
    <property type="component" value="Chromosome"/>
</dbReference>
<evidence type="ECO:0000313" key="2">
    <source>
        <dbReference type="Proteomes" id="UP000218702"/>
    </source>
</evidence>
<reference evidence="1 2" key="1">
    <citation type="submission" date="2017-06" db="EMBL/GenBank/DDBJ databases">
        <title>Genome sequencing of cyanobaciteial culture collection at National Institute for Environmental Studies (NIES).</title>
        <authorList>
            <person name="Hirose Y."/>
            <person name="Shimura Y."/>
            <person name="Fujisawa T."/>
            <person name="Nakamura Y."/>
            <person name="Kawachi M."/>
        </authorList>
    </citation>
    <scope>NUCLEOTIDE SEQUENCE [LARGE SCALE GENOMIC DNA]</scope>
    <source>
        <strain evidence="1 2">NIES-806</strain>
    </source>
</reference>
<dbReference type="RefSeq" id="WP_096668003.1">
    <property type="nucleotide sequence ID" value="NZ_AP018316.1"/>
</dbReference>
<organism evidence="1 2">
    <name type="scientific">Dolichospermum compactum NIES-806</name>
    <dbReference type="NCBI Taxonomy" id="1973481"/>
    <lineage>
        <taxon>Bacteria</taxon>
        <taxon>Bacillati</taxon>
        <taxon>Cyanobacteriota</taxon>
        <taxon>Cyanophyceae</taxon>
        <taxon>Nostocales</taxon>
        <taxon>Aphanizomenonaceae</taxon>
        <taxon>Dolichospermum</taxon>
        <taxon>Dolichospermum compactum</taxon>
    </lineage>
</organism>
<proteinExistence type="predicted"/>
<evidence type="ECO:0008006" key="3">
    <source>
        <dbReference type="Google" id="ProtNLM"/>
    </source>
</evidence>
<dbReference type="InterPro" id="IPR024524">
    <property type="entry name" value="DUF3800"/>
</dbReference>
<gene>
    <name evidence="1" type="ORF">NIES806_27070</name>
</gene>
<protein>
    <recommendedName>
        <fullName evidence="3">DUF3800 domain-containing protein</fullName>
    </recommendedName>
</protein>
<dbReference type="EMBL" id="AP018316">
    <property type="protein sequence ID" value="BAZ86494.1"/>
    <property type="molecule type" value="Genomic_DNA"/>
</dbReference>
<dbReference type="KEGG" id="dcm:NIES806_27070"/>
<name>A0A1Z4V4X8_9CYAN</name>
<dbReference type="Pfam" id="PF12686">
    <property type="entry name" value="DUF3800"/>
    <property type="match status" value="1"/>
</dbReference>
<sequence length="269" mass="30595">MNQQDNIEFIIYIDESGSAKPNPKDQCPIFAMGGVLIKRNDEQIIKQLVSDFKTRWSILQEQPLHGNEIRSKKKGFAWLGKLSKVEQEQFLEDLTQTIISCPIVVHSCVISRQGYLNRYLEKYGENTWEMMKSAFSILIERSAKYAAINNGSLMVYFEAAGKNEDNLLKQYFYDLRAKGQSFNVATSDKYSPLSANDLSKLLIGIDSKTKANSIMQIADLCLYPVVRSKDNPDNQAFLALKNANLLVDCRLQQDQVTTLGIKYYCFDSP</sequence>